<feature type="domain" description="N-acetyltransferase" evidence="4">
    <location>
        <begin position="8"/>
        <end position="166"/>
    </location>
</feature>
<evidence type="ECO:0000256" key="2">
    <source>
        <dbReference type="ARBA" id="ARBA00023315"/>
    </source>
</evidence>
<name>A0AAU7TAJ9_9ACTN</name>
<evidence type="ECO:0000256" key="1">
    <source>
        <dbReference type="ARBA" id="ARBA00022679"/>
    </source>
</evidence>
<protein>
    <submittedName>
        <fullName evidence="5">GNAT family N-acetyltransferase</fullName>
    </submittedName>
</protein>
<sequence>MYLPDHEVSLEPLRADHEDAALAFELENRAYFASWIWDRGDEYFANFATRHAALLAEQEAGICRFHVLVDSTGAVVGRVNLIDLEHGTAELGYRIAEKWAGKGLATAAVRAVIQLAKDDYGLTSLWAGASDHNVASQTVLTRVGFRPVASSSTDLGPGKKYELSLEDA</sequence>
<dbReference type="InterPro" id="IPR000182">
    <property type="entry name" value="GNAT_dom"/>
</dbReference>
<dbReference type="Pfam" id="PF13302">
    <property type="entry name" value="Acetyltransf_3"/>
    <property type="match status" value="1"/>
</dbReference>
<gene>
    <name evidence="5" type="ORF">ABN611_35485</name>
</gene>
<dbReference type="Gene3D" id="3.40.630.30">
    <property type="match status" value="1"/>
</dbReference>
<keyword evidence="1" id="KW-0808">Transferase</keyword>
<dbReference type="PANTHER" id="PTHR43792:SF8">
    <property type="entry name" value="[RIBOSOMAL PROTEIN US5]-ALANINE N-ACETYLTRANSFERASE"/>
    <property type="match status" value="1"/>
</dbReference>
<keyword evidence="2" id="KW-0012">Acyltransferase</keyword>
<dbReference type="PROSITE" id="PS51186">
    <property type="entry name" value="GNAT"/>
    <property type="match status" value="1"/>
</dbReference>
<accession>A0AAU7TAJ9</accession>
<organism evidence="5">
    <name type="scientific">Kribbella sp. HUAS MG21</name>
    <dbReference type="NCBI Taxonomy" id="3160966"/>
    <lineage>
        <taxon>Bacteria</taxon>
        <taxon>Bacillati</taxon>
        <taxon>Actinomycetota</taxon>
        <taxon>Actinomycetes</taxon>
        <taxon>Propionibacteriales</taxon>
        <taxon>Kribbellaceae</taxon>
        <taxon>Kribbella</taxon>
    </lineage>
</organism>
<dbReference type="GO" id="GO:0005737">
    <property type="term" value="C:cytoplasm"/>
    <property type="evidence" value="ECO:0007669"/>
    <property type="project" value="TreeGrafter"/>
</dbReference>
<dbReference type="GO" id="GO:0008999">
    <property type="term" value="F:protein-N-terminal-alanine acetyltransferase activity"/>
    <property type="evidence" value="ECO:0007669"/>
    <property type="project" value="TreeGrafter"/>
</dbReference>
<dbReference type="AlphaFoldDB" id="A0AAU7TAJ9"/>
<comment type="similarity">
    <text evidence="3">Belongs to the acetyltransferase family. RimJ subfamily.</text>
</comment>
<dbReference type="SUPFAM" id="SSF55729">
    <property type="entry name" value="Acyl-CoA N-acyltransferases (Nat)"/>
    <property type="match status" value="1"/>
</dbReference>
<dbReference type="InterPro" id="IPR051531">
    <property type="entry name" value="N-acetyltransferase"/>
</dbReference>
<dbReference type="EMBL" id="CP158165">
    <property type="protein sequence ID" value="XBV23855.1"/>
    <property type="molecule type" value="Genomic_DNA"/>
</dbReference>
<dbReference type="RefSeq" id="WP_350276684.1">
    <property type="nucleotide sequence ID" value="NZ_CP158165.1"/>
</dbReference>
<dbReference type="PANTHER" id="PTHR43792">
    <property type="entry name" value="GNAT FAMILY, PUTATIVE (AFU_ORTHOLOGUE AFUA_3G00765)-RELATED-RELATED"/>
    <property type="match status" value="1"/>
</dbReference>
<dbReference type="InterPro" id="IPR016181">
    <property type="entry name" value="Acyl_CoA_acyltransferase"/>
</dbReference>
<proteinExistence type="inferred from homology"/>
<reference evidence="5" key="1">
    <citation type="submission" date="2024-06" db="EMBL/GenBank/DDBJ databases">
        <title>Kribbella sp. strain HUAS MG21 genome sequences.</title>
        <authorList>
            <person name="Mo P."/>
        </authorList>
    </citation>
    <scope>NUCLEOTIDE SEQUENCE</scope>
    <source>
        <strain evidence="5">HUAS MG21</strain>
    </source>
</reference>
<evidence type="ECO:0000313" key="5">
    <source>
        <dbReference type="EMBL" id="XBV23855.1"/>
    </source>
</evidence>
<evidence type="ECO:0000256" key="3">
    <source>
        <dbReference type="ARBA" id="ARBA00038502"/>
    </source>
</evidence>
<evidence type="ECO:0000259" key="4">
    <source>
        <dbReference type="PROSITE" id="PS51186"/>
    </source>
</evidence>